<keyword evidence="1" id="KW-0812">Transmembrane</keyword>
<keyword evidence="1" id="KW-0472">Membrane</keyword>
<dbReference type="RefSeq" id="WP_021431968.1">
    <property type="nucleotide sequence ID" value="NZ_AVNC01000014.1"/>
</dbReference>
<evidence type="ECO:0000313" key="3">
    <source>
        <dbReference type="Proteomes" id="UP000015688"/>
    </source>
</evidence>
<dbReference type="Proteomes" id="UP000015688">
    <property type="component" value="Unassembled WGS sequence"/>
</dbReference>
<keyword evidence="1" id="KW-1133">Transmembrane helix</keyword>
<feature type="transmembrane region" description="Helical" evidence="1">
    <location>
        <begin position="35"/>
        <end position="51"/>
    </location>
</feature>
<dbReference type="EMBL" id="AVNC01000014">
    <property type="protein sequence ID" value="EQK44154.1"/>
    <property type="molecule type" value="Genomic_DNA"/>
</dbReference>
<evidence type="ECO:0000256" key="1">
    <source>
        <dbReference type="SAM" id="Phobius"/>
    </source>
</evidence>
<dbReference type="AlphaFoldDB" id="T4VKD4"/>
<comment type="caution">
    <text evidence="2">The sequence shown here is derived from an EMBL/GenBank/DDBJ whole genome shotgun (WGS) entry which is preliminary data.</text>
</comment>
<name>T4VKD4_PARBF</name>
<proteinExistence type="predicted"/>
<feature type="transmembrane region" description="Helical" evidence="1">
    <location>
        <begin position="12"/>
        <end position="29"/>
    </location>
</feature>
<accession>T4VKD4</accession>
<gene>
    <name evidence="2" type="ORF">C672_0682</name>
</gene>
<organism evidence="2 3">
    <name type="scientific">Paraclostridium bifermentans ATCC 638 = DSM 14991</name>
    <dbReference type="NCBI Taxonomy" id="1233171"/>
    <lineage>
        <taxon>Bacteria</taxon>
        <taxon>Bacillati</taxon>
        <taxon>Bacillota</taxon>
        <taxon>Clostridia</taxon>
        <taxon>Peptostreptococcales</taxon>
        <taxon>Peptostreptococcaceae</taxon>
        <taxon>Paraclostridium</taxon>
    </lineage>
</organism>
<evidence type="ECO:0000313" key="2">
    <source>
        <dbReference type="EMBL" id="EQK44154.1"/>
    </source>
</evidence>
<sequence length="67" mass="7931">MKKITKSIKRLFLLLNIAILVSLTAFIVLFIKRNYLYMALAGISVVFNLYLRVEWKKSYNELIEKFS</sequence>
<reference evidence="2 3" key="1">
    <citation type="submission" date="2013-06" db="EMBL/GenBank/DDBJ databases">
        <authorList>
            <person name="Walk S."/>
            <person name="Aronoff D."/>
            <person name="Young V.Y."/>
            <person name="Marsh J."/>
            <person name="Harrison L."/>
            <person name="Daugherty S.C."/>
            <person name="Shefchek K.A."/>
            <person name="Hine E.E."/>
            <person name="Tallon L.J."/>
            <person name="Sadzewicz L.K."/>
            <person name="Rasko D.A."/>
        </authorList>
    </citation>
    <scope>NUCLEOTIDE SEQUENCE [LARGE SCALE GENOMIC DNA]</scope>
    <source>
        <strain evidence="2 3">ATCC 638</strain>
    </source>
</reference>
<dbReference type="GeneID" id="67474309"/>
<protein>
    <submittedName>
        <fullName evidence="2">Putative membrane protein</fullName>
    </submittedName>
</protein>
<dbReference type="PATRIC" id="fig|1233171.3.peg.583"/>